<evidence type="ECO:0000256" key="5">
    <source>
        <dbReference type="ARBA" id="ARBA00022676"/>
    </source>
</evidence>
<dbReference type="Gene3D" id="3.90.550.10">
    <property type="entry name" value="Spore Coat Polysaccharide Biosynthesis Protein SpsA, Chain A"/>
    <property type="match status" value="1"/>
</dbReference>
<dbReference type="PANTHER" id="PTHR10859:SF91">
    <property type="entry name" value="DOLICHYL-PHOSPHATE BETA-GLUCOSYLTRANSFERASE"/>
    <property type="match status" value="1"/>
</dbReference>
<proteinExistence type="inferred from homology"/>
<dbReference type="EMBL" id="MHIU01000040">
    <property type="protein sequence ID" value="OGY57269.1"/>
    <property type="molecule type" value="Genomic_DNA"/>
</dbReference>
<accession>A0A1G1YYE5</accession>
<evidence type="ECO:0000256" key="11">
    <source>
        <dbReference type="ARBA" id="ARBA00023136"/>
    </source>
</evidence>
<evidence type="ECO:0000256" key="7">
    <source>
        <dbReference type="ARBA" id="ARBA00022692"/>
    </source>
</evidence>
<dbReference type="SUPFAM" id="SSF53448">
    <property type="entry name" value="Nucleotide-diphospho-sugar transferases"/>
    <property type="match status" value="1"/>
</dbReference>
<organism evidence="14 15">
    <name type="scientific">Candidatus Colwellbacteria bacterium RIFCSPHIGHO2_02_FULL_43_15</name>
    <dbReference type="NCBI Taxonomy" id="1797686"/>
    <lineage>
        <taxon>Bacteria</taxon>
        <taxon>Candidatus Colwelliibacteriota</taxon>
    </lineage>
</organism>
<keyword evidence="8" id="KW-0256">Endoplasmic reticulum</keyword>
<gene>
    <name evidence="14" type="ORF">A3D47_00955</name>
</gene>
<evidence type="ECO:0000256" key="2">
    <source>
        <dbReference type="ARBA" id="ARBA00004922"/>
    </source>
</evidence>
<dbReference type="GO" id="GO:0004581">
    <property type="term" value="F:dolichyl-phosphate beta-glucosyltransferase activity"/>
    <property type="evidence" value="ECO:0007669"/>
    <property type="project" value="UniProtKB-EC"/>
</dbReference>
<keyword evidence="9" id="KW-0735">Signal-anchor</keyword>
<comment type="subcellular location">
    <subcellularLocation>
        <location evidence="1">Endoplasmic reticulum membrane</location>
        <topology evidence="1">Single-pass membrane protein</topology>
    </subcellularLocation>
</comment>
<dbReference type="CDD" id="cd04188">
    <property type="entry name" value="DPG_synthase"/>
    <property type="match status" value="1"/>
</dbReference>
<keyword evidence="7" id="KW-0812">Transmembrane</keyword>
<comment type="similarity">
    <text evidence="3">Belongs to the glycosyltransferase 2 family.</text>
</comment>
<dbReference type="EC" id="2.4.1.117" evidence="4"/>
<comment type="caution">
    <text evidence="14">The sequence shown here is derived from an EMBL/GenBank/DDBJ whole genome shotgun (WGS) entry which is preliminary data.</text>
</comment>
<comment type="catalytic activity">
    <reaction evidence="12">
        <text>a di-trans,poly-cis-dolichyl phosphate + UDP-alpha-D-glucose = a di-trans,poly-cis-dolichyl beta-D-glucosyl phosphate + UDP</text>
        <dbReference type="Rhea" id="RHEA:15401"/>
        <dbReference type="Rhea" id="RHEA-COMP:19498"/>
        <dbReference type="Rhea" id="RHEA-COMP:19502"/>
        <dbReference type="ChEBI" id="CHEBI:57525"/>
        <dbReference type="ChEBI" id="CHEBI:57683"/>
        <dbReference type="ChEBI" id="CHEBI:58223"/>
        <dbReference type="ChEBI" id="CHEBI:58885"/>
        <dbReference type="EC" id="2.4.1.117"/>
    </reaction>
    <physiologicalReaction direction="left-to-right" evidence="12">
        <dbReference type="Rhea" id="RHEA:15402"/>
    </physiologicalReaction>
</comment>
<dbReference type="Proteomes" id="UP000178651">
    <property type="component" value="Unassembled WGS sequence"/>
</dbReference>
<evidence type="ECO:0000313" key="15">
    <source>
        <dbReference type="Proteomes" id="UP000178651"/>
    </source>
</evidence>
<name>A0A1G1YYE5_9BACT</name>
<dbReference type="AlphaFoldDB" id="A0A1G1YYE5"/>
<keyword evidence="11" id="KW-0472">Membrane</keyword>
<dbReference type="InterPro" id="IPR029044">
    <property type="entry name" value="Nucleotide-diphossugar_trans"/>
</dbReference>
<dbReference type="GO" id="GO:0006487">
    <property type="term" value="P:protein N-linked glycosylation"/>
    <property type="evidence" value="ECO:0007669"/>
    <property type="project" value="TreeGrafter"/>
</dbReference>
<dbReference type="InterPro" id="IPR001173">
    <property type="entry name" value="Glyco_trans_2-like"/>
</dbReference>
<keyword evidence="6" id="KW-0808">Transferase</keyword>
<dbReference type="InterPro" id="IPR035518">
    <property type="entry name" value="DPG_synthase"/>
</dbReference>
<evidence type="ECO:0000256" key="4">
    <source>
        <dbReference type="ARBA" id="ARBA00012583"/>
    </source>
</evidence>
<keyword evidence="10" id="KW-1133">Transmembrane helix</keyword>
<reference evidence="14 15" key="1">
    <citation type="journal article" date="2016" name="Nat. Commun.">
        <title>Thousands of microbial genomes shed light on interconnected biogeochemical processes in an aquifer system.</title>
        <authorList>
            <person name="Anantharaman K."/>
            <person name="Brown C.T."/>
            <person name="Hug L.A."/>
            <person name="Sharon I."/>
            <person name="Castelle C.J."/>
            <person name="Probst A.J."/>
            <person name="Thomas B.C."/>
            <person name="Singh A."/>
            <person name="Wilkins M.J."/>
            <person name="Karaoz U."/>
            <person name="Brodie E.L."/>
            <person name="Williams K.H."/>
            <person name="Hubbard S.S."/>
            <person name="Banfield J.F."/>
        </authorList>
    </citation>
    <scope>NUCLEOTIDE SEQUENCE [LARGE SCALE GENOMIC DNA]</scope>
</reference>
<evidence type="ECO:0000256" key="6">
    <source>
        <dbReference type="ARBA" id="ARBA00022679"/>
    </source>
</evidence>
<protein>
    <recommendedName>
        <fullName evidence="4">dolichyl-phosphate beta-glucosyltransferase</fullName>
        <ecNumber evidence="4">2.4.1.117</ecNumber>
    </recommendedName>
</protein>
<evidence type="ECO:0000256" key="3">
    <source>
        <dbReference type="ARBA" id="ARBA00006739"/>
    </source>
</evidence>
<dbReference type="PANTHER" id="PTHR10859">
    <property type="entry name" value="GLYCOSYL TRANSFERASE"/>
    <property type="match status" value="1"/>
</dbReference>
<evidence type="ECO:0000313" key="14">
    <source>
        <dbReference type="EMBL" id="OGY57269.1"/>
    </source>
</evidence>
<feature type="domain" description="Glycosyltransferase 2-like" evidence="13">
    <location>
        <begin position="8"/>
        <end position="177"/>
    </location>
</feature>
<evidence type="ECO:0000256" key="10">
    <source>
        <dbReference type="ARBA" id="ARBA00022989"/>
    </source>
</evidence>
<evidence type="ECO:0000256" key="12">
    <source>
        <dbReference type="ARBA" id="ARBA00045097"/>
    </source>
</evidence>
<evidence type="ECO:0000256" key="1">
    <source>
        <dbReference type="ARBA" id="ARBA00004389"/>
    </source>
</evidence>
<evidence type="ECO:0000259" key="13">
    <source>
        <dbReference type="Pfam" id="PF00535"/>
    </source>
</evidence>
<evidence type="ECO:0000256" key="9">
    <source>
        <dbReference type="ARBA" id="ARBA00022968"/>
    </source>
</evidence>
<evidence type="ECO:0000256" key="8">
    <source>
        <dbReference type="ARBA" id="ARBA00022824"/>
    </source>
</evidence>
<sequence length="250" mass="28664">MNKKPYLSVIIPAYNEVKRLPITLMDIDKHLSKAKYSYEILVVNDGSTDGTAEVVNRFSTIVKNLRLVDNKENKGKGGVVKQGMLEALGEYRLFTDADNSTSVDHFNKMIPYFKEGYEVVIGSRDIEGSELHPSQAWYKRLLGNMGNLYIQALLLPGIWDTQCGFKCFSEEAANKIFSLQRVTGWGFDVEILSLAKQLGYRIKEIPIVWINDIRTKVGWSAYLKVLIETTKIRLWMWQDVYKIKTLKVKN</sequence>
<keyword evidence="5" id="KW-0328">Glycosyltransferase</keyword>
<dbReference type="Pfam" id="PF00535">
    <property type="entry name" value="Glycos_transf_2"/>
    <property type="match status" value="1"/>
</dbReference>
<comment type="pathway">
    <text evidence="2">Protein modification; protein glycosylation.</text>
</comment>